<evidence type="ECO:0000256" key="2">
    <source>
        <dbReference type="ARBA" id="ARBA00011032"/>
    </source>
</evidence>
<dbReference type="InterPro" id="IPR013983">
    <property type="entry name" value="Ald_Fedxn_OxRdtase_N"/>
</dbReference>
<dbReference type="SUPFAM" id="SSF56228">
    <property type="entry name" value="Aldehyde ferredoxin oxidoreductase, N-terminal domain"/>
    <property type="match status" value="1"/>
</dbReference>
<comment type="cofactor">
    <cofactor evidence="8">
        <name>tungstopterin</name>
        <dbReference type="ChEBI" id="CHEBI:30402"/>
    </cofactor>
</comment>
<keyword evidence="4" id="KW-0479">Metal-binding</keyword>
<keyword evidence="7" id="KW-0411">Iron-sulfur</keyword>
<dbReference type="Proteomes" id="UP001144372">
    <property type="component" value="Unassembled WGS sequence"/>
</dbReference>
<dbReference type="SMART" id="SM00790">
    <property type="entry name" value="AFOR_N"/>
    <property type="match status" value="1"/>
</dbReference>
<dbReference type="EMBL" id="BSDR01000001">
    <property type="protein sequence ID" value="GLI33017.1"/>
    <property type="molecule type" value="Genomic_DNA"/>
</dbReference>
<feature type="domain" description="Aldehyde ferredoxin oxidoreductase N-terminal" evidence="9">
    <location>
        <begin position="4"/>
        <end position="212"/>
    </location>
</feature>
<proteinExistence type="inferred from homology"/>
<comment type="cofactor">
    <cofactor evidence="1">
        <name>[4Fe-4S] cluster</name>
        <dbReference type="ChEBI" id="CHEBI:49883"/>
    </cofactor>
</comment>
<dbReference type="InterPro" id="IPR013984">
    <property type="entry name" value="Ald_Fedxn_OxRdtase_dom2"/>
</dbReference>
<dbReference type="InterPro" id="IPR036021">
    <property type="entry name" value="Tungsten_al_ferr_oxy-like_C"/>
</dbReference>
<dbReference type="SUPFAM" id="SSF48310">
    <property type="entry name" value="Aldehyde ferredoxin oxidoreductase, C-terminal domains"/>
    <property type="match status" value="1"/>
</dbReference>
<keyword evidence="6" id="KW-0408">Iron</keyword>
<dbReference type="InterPro" id="IPR013985">
    <property type="entry name" value="Ald_Fedxn_OxRdtase_dom3"/>
</dbReference>
<dbReference type="GO" id="GO:0046872">
    <property type="term" value="F:metal ion binding"/>
    <property type="evidence" value="ECO:0007669"/>
    <property type="project" value="UniProtKB-KW"/>
</dbReference>
<accession>A0A9W6FQZ6</accession>
<dbReference type="GO" id="GO:0016625">
    <property type="term" value="F:oxidoreductase activity, acting on the aldehyde or oxo group of donors, iron-sulfur protein as acceptor"/>
    <property type="evidence" value="ECO:0007669"/>
    <property type="project" value="InterPro"/>
</dbReference>
<keyword evidence="5" id="KW-0560">Oxidoreductase</keyword>
<dbReference type="PANTHER" id="PTHR30038:SF9">
    <property type="entry name" value="ALDEHYDE FERREDOXIN OXIDOREDUCTASE"/>
    <property type="match status" value="1"/>
</dbReference>
<dbReference type="GO" id="GO:0009055">
    <property type="term" value="F:electron transfer activity"/>
    <property type="evidence" value="ECO:0007669"/>
    <property type="project" value="InterPro"/>
</dbReference>
<evidence type="ECO:0000256" key="6">
    <source>
        <dbReference type="ARBA" id="ARBA00023004"/>
    </source>
</evidence>
<keyword evidence="3" id="KW-0004">4Fe-4S</keyword>
<keyword evidence="11" id="KW-1185">Reference proteome</keyword>
<evidence type="ECO:0000259" key="9">
    <source>
        <dbReference type="SMART" id="SM00790"/>
    </source>
</evidence>
<reference evidence="10" key="1">
    <citation type="submission" date="2022-12" db="EMBL/GenBank/DDBJ databases">
        <title>Reference genome sequencing for broad-spectrum identification of bacterial and archaeal isolates by mass spectrometry.</title>
        <authorList>
            <person name="Sekiguchi Y."/>
            <person name="Tourlousse D.M."/>
        </authorList>
    </citation>
    <scope>NUCLEOTIDE SEQUENCE</scope>
    <source>
        <strain evidence="10">ASRB1</strain>
    </source>
</reference>
<dbReference type="RefSeq" id="WP_281792034.1">
    <property type="nucleotide sequence ID" value="NZ_BSDR01000001.1"/>
</dbReference>
<protein>
    <submittedName>
        <fullName evidence="10">Aldehyde ferredoxin oxidoreductase</fullName>
    </submittedName>
</protein>
<evidence type="ECO:0000313" key="11">
    <source>
        <dbReference type="Proteomes" id="UP001144372"/>
    </source>
</evidence>
<dbReference type="Gene3D" id="1.10.569.10">
    <property type="entry name" value="Aldehyde Ferredoxin Oxidoreductase Protein, subunit A, domain 2"/>
    <property type="match status" value="1"/>
</dbReference>
<organism evidence="10 11">
    <name type="scientific">Desulforhabdus amnigena</name>
    <dbReference type="NCBI Taxonomy" id="40218"/>
    <lineage>
        <taxon>Bacteria</taxon>
        <taxon>Pseudomonadati</taxon>
        <taxon>Thermodesulfobacteriota</taxon>
        <taxon>Syntrophobacteria</taxon>
        <taxon>Syntrophobacterales</taxon>
        <taxon>Syntrophobacteraceae</taxon>
        <taxon>Desulforhabdus</taxon>
    </lineage>
</organism>
<evidence type="ECO:0000313" key="10">
    <source>
        <dbReference type="EMBL" id="GLI33017.1"/>
    </source>
</evidence>
<dbReference type="AlphaFoldDB" id="A0A9W6FQZ6"/>
<dbReference type="GO" id="GO:0051539">
    <property type="term" value="F:4 iron, 4 sulfur cluster binding"/>
    <property type="evidence" value="ECO:0007669"/>
    <property type="project" value="UniProtKB-KW"/>
</dbReference>
<evidence type="ECO:0000256" key="4">
    <source>
        <dbReference type="ARBA" id="ARBA00022723"/>
    </source>
</evidence>
<name>A0A9W6FQZ6_9BACT</name>
<dbReference type="InterPro" id="IPR051919">
    <property type="entry name" value="W-dependent_AOR"/>
</dbReference>
<dbReference type="Pfam" id="PF01314">
    <property type="entry name" value="AFOR_C"/>
    <property type="match status" value="1"/>
</dbReference>
<evidence type="ECO:0000256" key="1">
    <source>
        <dbReference type="ARBA" id="ARBA00001966"/>
    </source>
</evidence>
<comment type="caution">
    <text evidence="10">The sequence shown here is derived from an EMBL/GenBank/DDBJ whole genome shotgun (WGS) entry which is preliminary data.</text>
</comment>
<dbReference type="InterPro" id="IPR036503">
    <property type="entry name" value="Ald_Fedxn_OxRdtase_N_sf"/>
</dbReference>
<dbReference type="Gene3D" id="1.10.599.10">
    <property type="entry name" value="Aldehyde Ferredoxin Oxidoreductase Protein, subunit A, domain 3"/>
    <property type="match status" value="1"/>
</dbReference>
<dbReference type="Pfam" id="PF02730">
    <property type="entry name" value="AFOR_N"/>
    <property type="match status" value="1"/>
</dbReference>
<evidence type="ECO:0000256" key="8">
    <source>
        <dbReference type="ARBA" id="ARBA00049934"/>
    </source>
</evidence>
<evidence type="ECO:0000256" key="7">
    <source>
        <dbReference type="ARBA" id="ARBA00023014"/>
    </source>
</evidence>
<comment type="similarity">
    <text evidence="2">Belongs to the AOR/FOR family.</text>
</comment>
<evidence type="ECO:0000256" key="3">
    <source>
        <dbReference type="ARBA" id="ARBA00022485"/>
    </source>
</evidence>
<evidence type="ECO:0000256" key="5">
    <source>
        <dbReference type="ARBA" id="ARBA00023002"/>
    </source>
</evidence>
<dbReference type="PANTHER" id="PTHR30038">
    <property type="entry name" value="ALDEHYDE FERREDOXIN OXIDOREDUCTASE"/>
    <property type="match status" value="1"/>
</dbReference>
<gene>
    <name evidence="10" type="ORF">DAMNIGENAA_04500</name>
</gene>
<sequence length="590" mass="65314">MQGFYGRILFVDLSSKTFRIEPIADEILSDHLGGKGLATKLLLDGNPPGVDPFSPENQLIFATGPFCQSRIWGASRYGVFTKSPLTGLYLESYSGGKVPEAIDAAGFDAVVFTGRAARPTVASIHPDGAELFDADDLWGADTFRTEEEAKARFAVVKDGYRKPGAVVIGPAGERLLRFAVIENDKWRSAGRGGVGAVMGSKRLKAVVFQGDRQRSLHDPEGVAEYCKAFARENVEKPGVKAYKALGTTMMVKIMNDAGAFPTRYWTLGTCEYWEKISGQTFHADHDVKPHACAKCFMACGRLATITKGRHKGLVIEGPEYETIYAFGGLCMIEEMEEVAYLNDICDRLGMDTITAGNLCAFTIEASRRGKVDYKIDYGDSVAIAMLLNQIAYRAGIGDILAEGIVHAAKTWGMEDVAVHVKGMEPAGYDPRVMKGMGLAYGTSDRGACHLRATFYKPELAGLTPRDSIEGKAELLIDYEDRLTIFDTLIFCRFYRDLYPWEELATLVELVTGLPSSKEQLRKTAFLIANLSRKFNLREGLLPEQDRLPKRLHREALPSGHKLTEEEMERMLADYYRLRGWDKEGIPVDLT</sequence>
<dbReference type="InterPro" id="IPR001203">
    <property type="entry name" value="OxRdtase_Ald_Fedxn_C"/>
</dbReference>
<dbReference type="Gene3D" id="3.60.9.10">
    <property type="entry name" value="Aldehyde ferredoxin oxidoreductase, N-terminal domain"/>
    <property type="match status" value="1"/>
</dbReference>